<dbReference type="InterPro" id="IPR057695">
    <property type="entry name" value="DUF7935"/>
</dbReference>
<keyword evidence="1" id="KW-0812">Transmembrane</keyword>
<reference evidence="2 3" key="1">
    <citation type="journal article" date="2019" name="Int. J. Syst. Evol. Microbiol.">
        <title>The Global Catalogue of Microorganisms (GCM) 10K type strain sequencing project: providing services to taxonomists for standard genome sequencing and annotation.</title>
        <authorList>
            <consortium name="The Broad Institute Genomics Platform"/>
            <consortium name="The Broad Institute Genome Sequencing Center for Infectious Disease"/>
            <person name="Wu L."/>
            <person name="Ma J."/>
        </authorList>
    </citation>
    <scope>NUCLEOTIDE SEQUENCE [LARGE SCALE GENOMIC DNA]</scope>
    <source>
        <strain evidence="2 3">JCM 16082</strain>
    </source>
</reference>
<sequence>MEDQLFNAFISLLPAIIVGGVAFYFLRTYTLQEDRKQRFAILKENQKKALPLRLQAYERLTLFLERISLVNLLLRVKPTSQSKNSYERLLVQHIEQEYEHNITQQIYVSDECWTAIKTAKNVTIQVIRRSTISDQVNSADKLRESILTDLLDKSASTEKAISILKGEVKQLFR</sequence>
<keyword evidence="3" id="KW-1185">Reference proteome</keyword>
<evidence type="ECO:0000313" key="2">
    <source>
        <dbReference type="EMBL" id="GAA0871971.1"/>
    </source>
</evidence>
<accession>A0ABN1MGD0</accession>
<dbReference type="Pfam" id="PF25589">
    <property type="entry name" value="DUF7935"/>
    <property type="match status" value="1"/>
</dbReference>
<evidence type="ECO:0000313" key="3">
    <source>
        <dbReference type="Proteomes" id="UP001500507"/>
    </source>
</evidence>
<keyword evidence="1" id="KW-0472">Membrane</keyword>
<name>A0ABN1MGD0_9FLAO</name>
<feature type="transmembrane region" description="Helical" evidence="1">
    <location>
        <begin position="6"/>
        <end position="26"/>
    </location>
</feature>
<gene>
    <name evidence="2" type="ORF">GCM10009117_11170</name>
</gene>
<keyword evidence="1" id="KW-1133">Transmembrane helix</keyword>
<dbReference type="Proteomes" id="UP001500507">
    <property type="component" value="Unassembled WGS sequence"/>
</dbReference>
<comment type="caution">
    <text evidence="2">The sequence shown here is derived from an EMBL/GenBank/DDBJ whole genome shotgun (WGS) entry which is preliminary data.</text>
</comment>
<evidence type="ECO:0000256" key="1">
    <source>
        <dbReference type="SAM" id="Phobius"/>
    </source>
</evidence>
<organism evidence="2 3">
    <name type="scientific">Gangjinia marincola</name>
    <dbReference type="NCBI Taxonomy" id="578463"/>
    <lineage>
        <taxon>Bacteria</taxon>
        <taxon>Pseudomonadati</taxon>
        <taxon>Bacteroidota</taxon>
        <taxon>Flavobacteriia</taxon>
        <taxon>Flavobacteriales</taxon>
        <taxon>Flavobacteriaceae</taxon>
        <taxon>Gangjinia</taxon>
    </lineage>
</organism>
<dbReference type="EMBL" id="BAAAFG010000012">
    <property type="protein sequence ID" value="GAA0871971.1"/>
    <property type="molecule type" value="Genomic_DNA"/>
</dbReference>
<proteinExistence type="predicted"/>
<protein>
    <submittedName>
        <fullName evidence="2">Uncharacterized protein</fullName>
    </submittedName>
</protein>
<dbReference type="RefSeq" id="WP_343764786.1">
    <property type="nucleotide sequence ID" value="NZ_BAAAFG010000012.1"/>
</dbReference>